<proteinExistence type="predicted"/>
<protein>
    <submittedName>
        <fullName evidence="1">Uncharacterized protein</fullName>
    </submittedName>
</protein>
<gene>
    <name evidence="1" type="ORF">VNO80_18784</name>
</gene>
<dbReference type="AlphaFoldDB" id="A0AAN9MEV6"/>
<dbReference type="Proteomes" id="UP001374584">
    <property type="component" value="Unassembled WGS sequence"/>
</dbReference>
<dbReference type="EMBL" id="JAYMYR010000007">
    <property type="protein sequence ID" value="KAK7353339.1"/>
    <property type="molecule type" value="Genomic_DNA"/>
</dbReference>
<keyword evidence="2" id="KW-1185">Reference proteome</keyword>
<comment type="caution">
    <text evidence="1">The sequence shown here is derived from an EMBL/GenBank/DDBJ whole genome shotgun (WGS) entry which is preliminary data.</text>
</comment>
<name>A0AAN9MEV6_PHACN</name>
<evidence type="ECO:0000313" key="1">
    <source>
        <dbReference type="EMBL" id="KAK7353339.1"/>
    </source>
</evidence>
<accession>A0AAN9MEV6</accession>
<organism evidence="1 2">
    <name type="scientific">Phaseolus coccineus</name>
    <name type="common">Scarlet runner bean</name>
    <name type="synonym">Phaseolus multiflorus</name>
    <dbReference type="NCBI Taxonomy" id="3886"/>
    <lineage>
        <taxon>Eukaryota</taxon>
        <taxon>Viridiplantae</taxon>
        <taxon>Streptophyta</taxon>
        <taxon>Embryophyta</taxon>
        <taxon>Tracheophyta</taxon>
        <taxon>Spermatophyta</taxon>
        <taxon>Magnoliopsida</taxon>
        <taxon>eudicotyledons</taxon>
        <taxon>Gunneridae</taxon>
        <taxon>Pentapetalae</taxon>
        <taxon>rosids</taxon>
        <taxon>fabids</taxon>
        <taxon>Fabales</taxon>
        <taxon>Fabaceae</taxon>
        <taxon>Papilionoideae</taxon>
        <taxon>50 kb inversion clade</taxon>
        <taxon>NPAAA clade</taxon>
        <taxon>indigoferoid/millettioid clade</taxon>
        <taxon>Phaseoleae</taxon>
        <taxon>Phaseolus</taxon>
    </lineage>
</organism>
<sequence>MGEIVRISGWRYVLKVEDDEVKEQCEDIEKKKRGLRKSTKRGEAESAEEECKKGRVLVLGKQSQQHQEVEQQRGLIESQNQGLDPLYVFIAWIIDSLSNGHFENSDCDQIVVPNVSLLVNQLPSDARISSFRLKVSSPKFERSLKIKERLENSRTLKKTTKLVLVGTSIVIANEGSQHWSKSLSSVCGKLLNNAAFNSSGNC</sequence>
<reference evidence="1 2" key="1">
    <citation type="submission" date="2024-01" db="EMBL/GenBank/DDBJ databases">
        <title>The genomes of 5 underutilized Papilionoideae crops provide insights into root nodulation and disease resistanc.</title>
        <authorList>
            <person name="Jiang F."/>
        </authorList>
    </citation>
    <scope>NUCLEOTIDE SEQUENCE [LARGE SCALE GENOMIC DNA]</scope>
    <source>
        <strain evidence="1">JINMINGXINNONG_FW02</strain>
        <tissue evidence="1">Leaves</tissue>
    </source>
</reference>
<evidence type="ECO:0000313" key="2">
    <source>
        <dbReference type="Proteomes" id="UP001374584"/>
    </source>
</evidence>